<proteinExistence type="predicted"/>
<sequence length="393" mass="44546">MQSTDVPPAAYRQGRSDHLYVQIVDQSVFSTHSGRMPQSTVPTSYLTLPGFAQLAKQPFPNREDCFCLFRSYVSVKFSDDVVVCSLHPSNDYKTSVLSGLTPSIILEICSRFVANSPPKYHRHTYFEFQRDLILAVPNSPRKAVVRNVNDKNAQLQKQLENVIREANGEINLLSNKNTELERDLELERRKVRDLQDAARERVKEYQKLKTQHDKIKRKALLASNATGVSSGEDPHTNKLRAFSNPVDLGAVRTKVHPQIQRTPLVNRTSGGSFAPPSHNNNWIQQHPQHQLQHQQQQQQQQQRVQPSARRTQSHRQPFAAQSERERAYQSGNTSDRSGKWTHCCESRMVDGAYTPNASGTSRRISLLFFSPLKQINNNACPADSDPQVSLEAN</sequence>
<keyword evidence="1" id="KW-0175">Coiled coil</keyword>
<feature type="compositionally biased region" description="Polar residues" evidence="2">
    <location>
        <begin position="259"/>
        <end position="283"/>
    </location>
</feature>
<organism evidence="3 4">
    <name type="scientific">Mycena alexandri</name>
    <dbReference type="NCBI Taxonomy" id="1745969"/>
    <lineage>
        <taxon>Eukaryota</taxon>
        <taxon>Fungi</taxon>
        <taxon>Dikarya</taxon>
        <taxon>Basidiomycota</taxon>
        <taxon>Agaricomycotina</taxon>
        <taxon>Agaricomycetes</taxon>
        <taxon>Agaricomycetidae</taxon>
        <taxon>Agaricales</taxon>
        <taxon>Marasmiineae</taxon>
        <taxon>Mycenaceae</taxon>
        <taxon>Mycena</taxon>
    </lineage>
</organism>
<dbReference type="GO" id="GO:0007131">
    <property type="term" value="P:reciprocal meiotic recombination"/>
    <property type="evidence" value="ECO:0007669"/>
    <property type="project" value="InterPro"/>
</dbReference>
<dbReference type="Proteomes" id="UP001218188">
    <property type="component" value="Unassembled WGS sequence"/>
</dbReference>
<reference evidence="3" key="1">
    <citation type="submission" date="2023-03" db="EMBL/GenBank/DDBJ databases">
        <title>Massive genome expansion in bonnet fungi (Mycena s.s.) driven by repeated elements and novel gene families across ecological guilds.</title>
        <authorList>
            <consortium name="Lawrence Berkeley National Laboratory"/>
            <person name="Harder C.B."/>
            <person name="Miyauchi S."/>
            <person name="Viragh M."/>
            <person name="Kuo A."/>
            <person name="Thoen E."/>
            <person name="Andreopoulos B."/>
            <person name="Lu D."/>
            <person name="Skrede I."/>
            <person name="Drula E."/>
            <person name="Henrissat B."/>
            <person name="Morin E."/>
            <person name="Kohler A."/>
            <person name="Barry K."/>
            <person name="LaButti K."/>
            <person name="Morin E."/>
            <person name="Salamov A."/>
            <person name="Lipzen A."/>
            <person name="Mereny Z."/>
            <person name="Hegedus B."/>
            <person name="Baldrian P."/>
            <person name="Stursova M."/>
            <person name="Weitz H."/>
            <person name="Taylor A."/>
            <person name="Grigoriev I.V."/>
            <person name="Nagy L.G."/>
            <person name="Martin F."/>
            <person name="Kauserud H."/>
        </authorList>
    </citation>
    <scope>NUCLEOTIDE SEQUENCE</scope>
    <source>
        <strain evidence="3">CBHHK200</strain>
    </source>
</reference>
<dbReference type="GO" id="GO:0000795">
    <property type="term" value="C:synaptonemal complex"/>
    <property type="evidence" value="ECO:0007669"/>
    <property type="project" value="InterPro"/>
</dbReference>
<name>A0AAD6XCS6_9AGAR</name>
<dbReference type="PANTHER" id="PTHR14305:SF0">
    <property type="entry name" value="E3 UBIQUITIN-PROTEIN LIGASE CCNB1IP1"/>
    <property type="match status" value="1"/>
</dbReference>
<evidence type="ECO:0000313" key="4">
    <source>
        <dbReference type="Proteomes" id="UP001218188"/>
    </source>
</evidence>
<dbReference type="AlphaFoldDB" id="A0AAD6XCS6"/>
<feature type="compositionally biased region" description="Low complexity" evidence="2">
    <location>
        <begin position="284"/>
        <end position="302"/>
    </location>
</feature>
<gene>
    <name evidence="3" type="ORF">C8F04DRAFT_1247276</name>
</gene>
<dbReference type="InterPro" id="IPR042448">
    <property type="entry name" value="CCNB1IP1"/>
</dbReference>
<keyword evidence="4" id="KW-1185">Reference proteome</keyword>
<accession>A0AAD6XCS6</accession>
<evidence type="ECO:0000256" key="2">
    <source>
        <dbReference type="SAM" id="MobiDB-lite"/>
    </source>
</evidence>
<protein>
    <submittedName>
        <fullName evidence="3">Uncharacterized protein</fullName>
    </submittedName>
</protein>
<feature type="coiled-coil region" evidence="1">
    <location>
        <begin position="145"/>
        <end position="211"/>
    </location>
</feature>
<evidence type="ECO:0000256" key="1">
    <source>
        <dbReference type="SAM" id="Coils"/>
    </source>
</evidence>
<comment type="caution">
    <text evidence="3">The sequence shown here is derived from an EMBL/GenBank/DDBJ whole genome shotgun (WGS) entry which is preliminary data.</text>
</comment>
<dbReference type="EMBL" id="JARJCM010000001">
    <property type="protein sequence ID" value="KAJ7047648.1"/>
    <property type="molecule type" value="Genomic_DNA"/>
</dbReference>
<dbReference type="PANTHER" id="PTHR14305">
    <property type="entry name" value="E3 UBIQUITIN-PROTEIN LIGASE CCNB1IP1"/>
    <property type="match status" value="1"/>
</dbReference>
<evidence type="ECO:0000313" key="3">
    <source>
        <dbReference type="EMBL" id="KAJ7047648.1"/>
    </source>
</evidence>
<dbReference type="GO" id="GO:0061630">
    <property type="term" value="F:ubiquitin protein ligase activity"/>
    <property type="evidence" value="ECO:0007669"/>
    <property type="project" value="InterPro"/>
</dbReference>
<feature type="region of interest" description="Disordered" evidence="2">
    <location>
        <begin position="252"/>
        <end position="340"/>
    </location>
</feature>